<feature type="domain" description="PPM-type phosphatase" evidence="2">
    <location>
        <begin position="12"/>
        <end position="254"/>
    </location>
</feature>
<evidence type="ECO:0000259" key="2">
    <source>
        <dbReference type="Pfam" id="PF13672"/>
    </source>
</evidence>
<proteinExistence type="predicted"/>
<dbReference type="Pfam" id="PF13672">
    <property type="entry name" value="PP2C_2"/>
    <property type="match status" value="1"/>
</dbReference>
<protein>
    <submittedName>
        <fullName evidence="3">PP2C family serine/threonine-protein phosphatase</fullName>
        <ecNumber evidence="3">3.1.3.16</ecNumber>
    </submittedName>
</protein>
<dbReference type="EC" id="3.1.3.16" evidence="3"/>
<dbReference type="InterPro" id="IPR036457">
    <property type="entry name" value="PPM-type-like_dom_sf"/>
</dbReference>
<keyword evidence="3" id="KW-0378">Hydrolase</keyword>
<dbReference type="Gene3D" id="3.60.40.10">
    <property type="entry name" value="PPM-type phosphatase domain"/>
    <property type="match status" value="1"/>
</dbReference>
<reference evidence="3 4" key="1">
    <citation type="submission" date="2024-05" db="EMBL/GenBank/DDBJ databases">
        <title>Genome Sequence and Characterization of the New Strain Purple Sulfur Bacterium of Genus Thioalkalicoccus.</title>
        <authorList>
            <person name="Bryantseva I.A."/>
            <person name="Kyndt J.A."/>
            <person name="Imhoff J.F."/>
        </authorList>
    </citation>
    <scope>NUCLEOTIDE SEQUENCE [LARGE SCALE GENOMIC DNA]</scope>
    <source>
        <strain evidence="3 4">Um2</strain>
    </source>
</reference>
<keyword evidence="1" id="KW-1133">Transmembrane helix</keyword>
<dbReference type="SUPFAM" id="SSF81606">
    <property type="entry name" value="PP2C-like"/>
    <property type="match status" value="1"/>
</dbReference>
<evidence type="ECO:0000313" key="4">
    <source>
        <dbReference type="Proteomes" id="UP001564408"/>
    </source>
</evidence>
<dbReference type="GO" id="GO:0004722">
    <property type="term" value="F:protein serine/threonine phosphatase activity"/>
    <property type="evidence" value="ECO:0007669"/>
    <property type="project" value="UniProtKB-EC"/>
</dbReference>
<accession>A0ABV4BIQ7</accession>
<keyword evidence="1" id="KW-0472">Membrane</keyword>
<dbReference type="EMBL" id="JBDKXB010000026">
    <property type="protein sequence ID" value="MEY6433689.1"/>
    <property type="molecule type" value="Genomic_DNA"/>
</dbReference>
<organism evidence="3 4">
    <name type="scientific">Thioalkalicoccus limnaeus</name>
    <dbReference type="NCBI Taxonomy" id="120681"/>
    <lineage>
        <taxon>Bacteria</taxon>
        <taxon>Pseudomonadati</taxon>
        <taxon>Pseudomonadota</taxon>
        <taxon>Gammaproteobacteria</taxon>
        <taxon>Chromatiales</taxon>
        <taxon>Chromatiaceae</taxon>
        <taxon>Thioalkalicoccus</taxon>
    </lineage>
</organism>
<name>A0ABV4BIQ7_9GAMM</name>
<sequence length="296" mass="32141">MTAWRTLQASVRGAAHRRSGLPNQDAVRIVRAPGGQALILALADGHGSARCFRSQVGAKLAVASARRLARRLHEPASLTQIKRWAEEQLPVELVRSWRERVEQSLARYPITEAELAALDLAGRRALDANPWLAYGTTLLTVAIAPTFVFFLQLGDGDILTVSDEGQVDRPLPPDERLIGNETTSLCSHQAWKEARVTFQTLAGVPPALILAATDGYANSFRDEGGFRQVARDLWAMIRDEGLDPVQSQLKGWLSEASEFGSGDDITVALACRRDIDRAIDAAAIRDPGAAEGAESE</sequence>
<evidence type="ECO:0000313" key="3">
    <source>
        <dbReference type="EMBL" id="MEY6433689.1"/>
    </source>
</evidence>
<dbReference type="RefSeq" id="WP_369668076.1">
    <property type="nucleotide sequence ID" value="NZ_JBDKXB010000026.1"/>
</dbReference>
<feature type="transmembrane region" description="Helical" evidence="1">
    <location>
        <begin position="131"/>
        <end position="151"/>
    </location>
</feature>
<keyword evidence="1" id="KW-0812">Transmembrane</keyword>
<comment type="caution">
    <text evidence="3">The sequence shown here is derived from an EMBL/GenBank/DDBJ whole genome shotgun (WGS) entry which is preliminary data.</text>
</comment>
<dbReference type="InterPro" id="IPR001932">
    <property type="entry name" value="PPM-type_phosphatase-like_dom"/>
</dbReference>
<evidence type="ECO:0000256" key="1">
    <source>
        <dbReference type="SAM" id="Phobius"/>
    </source>
</evidence>
<dbReference type="Proteomes" id="UP001564408">
    <property type="component" value="Unassembled WGS sequence"/>
</dbReference>
<keyword evidence="4" id="KW-1185">Reference proteome</keyword>
<gene>
    <name evidence="3" type="ORF">ABC977_14890</name>
</gene>